<organism evidence="2 3">
    <name type="scientific">Imperialibacter roseus</name>
    <dbReference type="NCBI Taxonomy" id="1324217"/>
    <lineage>
        <taxon>Bacteria</taxon>
        <taxon>Pseudomonadati</taxon>
        <taxon>Bacteroidota</taxon>
        <taxon>Cytophagia</taxon>
        <taxon>Cytophagales</taxon>
        <taxon>Flammeovirgaceae</taxon>
        <taxon>Imperialibacter</taxon>
    </lineage>
</organism>
<name>A0ABZ0IX26_9BACT</name>
<feature type="domain" description="Chorismate-utilising enzyme C-terminal" evidence="1">
    <location>
        <begin position="142"/>
        <end position="393"/>
    </location>
</feature>
<evidence type="ECO:0000259" key="1">
    <source>
        <dbReference type="Pfam" id="PF00425"/>
    </source>
</evidence>
<reference evidence="2 3" key="1">
    <citation type="journal article" date="2023" name="Microbiol. Resour. Announc.">
        <title>Complete Genome Sequence of Imperialibacter roseus strain P4T.</title>
        <authorList>
            <person name="Tizabi D.R."/>
            <person name="Bachvaroff T."/>
            <person name="Hill R.T."/>
        </authorList>
    </citation>
    <scope>NUCLEOTIDE SEQUENCE [LARGE SCALE GENOMIC DNA]</scope>
    <source>
        <strain evidence="2 3">P4T</strain>
    </source>
</reference>
<dbReference type="EMBL" id="CP136051">
    <property type="protein sequence ID" value="WOK08684.1"/>
    <property type="molecule type" value="Genomic_DNA"/>
</dbReference>
<gene>
    <name evidence="2" type="ORF">RT717_08545</name>
</gene>
<dbReference type="SUPFAM" id="SSF56322">
    <property type="entry name" value="ADC synthase"/>
    <property type="match status" value="1"/>
</dbReference>
<evidence type="ECO:0000313" key="2">
    <source>
        <dbReference type="EMBL" id="WOK08684.1"/>
    </source>
</evidence>
<dbReference type="Gene3D" id="3.60.120.10">
    <property type="entry name" value="Anthranilate synthase"/>
    <property type="match status" value="1"/>
</dbReference>
<evidence type="ECO:0000313" key="3">
    <source>
        <dbReference type="Proteomes" id="UP001302349"/>
    </source>
</evidence>
<protein>
    <submittedName>
        <fullName evidence="2">Chorismate-binding protein</fullName>
    </submittedName>
</protein>
<proteinExistence type="predicted"/>
<dbReference type="Pfam" id="PF00425">
    <property type="entry name" value="Chorismate_bind"/>
    <property type="match status" value="1"/>
</dbReference>
<keyword evidence="3" id="KW-1185">Reference proteome</keyword>
<dbReference type="RefSeq" id="WP_317491319.1">
    <property type="nucleotide sequence ID" value="NZ_CP136051.1"/>
</dbReference>
<dbReference type="PANTHER" id="PTHR42839">
    <property type="entry name" value="ISOCHORISMATE SYNTHASE ENTC"/>
    <property type="match status" value="1"/>
</dbReference>
<dbReference type="PANTHER" id="PTHR42839:SF2">
    <property type="entry name" value="ISOCHORISMATE SYNTHASE ENTC"/>
    <property type="match status" value="1"/>
</dbReference>
<accession>A0ABZ0IX26</accession>
<dbReference type="InterPro" id="IPR015890">
    <property type="entry name" value="Chorismate_C"/>
</dbReference>
<dbReference type="InterPro" id="IPR005801">
    <property type="entry name" value="ADC_synthase"/>
</dbReference>
<sequence length="401" mass="44811">MKEKSSTETEIRELHIREIISGAINGKKSFAFWKKQGQPQLLGIVDLGEQPSTDKGDLEEASPGFAVSPFLNEGRKKNIKINADLVFAPTDNSSGFQVNPAVGVSNEQTDSFIRGTFEPLRPALLEAYFPATDMVAASQKGNFIDIVNKAKENIKAEVFNKVVPSRYTDVPYPPGWDFISAFEKLHQLYPNAFVYVFGIPGVGIWMGATPELLLSIVDGRWFKSVALAGTQRIPESGDLSQVAWTQKEIEEQALVCRYIINCFKKIRLREYEEKGPKSIKAGNMAHLKTEFYVDMEAVNFPQLGSVMLDLLHPTSAVCGMPLEPSLQFLKEFEGFDREFYTGYLGPVNMQGSTQLYVNLRSMKLLSNRARLFAGAGVTEDSIAEKEFEETDLKLQTLMCLF</sequence>
<dbReference type="Proteomes" id="UP001302349">
    <property type="component" value="Chromosome"/>
</dbReference>